<name>A0A7W6GZL4_9RHOB</name>
<evidence type="ECO:0000313" key="2">
    <source>
        <dbReference type="Proteomes" id="UP000530268"/>
    </source>
</evidence>
<evidence type="ECO:0000313" key="1">
    <source>
        <dbReference type="EMBL" id="MBB3992703.1"/>
    </source>
</evidence>
<dbReference type="AlphaFoldDB" id="A0A7W6GZL4"/>
<dbReference type="EMBL" id="JACIEI010000001">
    <property type="protein sequence ID" value="MBB3992703.1"/>
    <property type="molecule type" value="Genomic_DNA"/>
</dbReference>
<proteinExistence type="predicted"/>
<protein>
    <submittedName>
        <fullName evidence="1">Uncharacterized protein</fullName>
    </submittedName>
</protein>
<accession>A0A7W6GZL4</accession>
<organism evidence="1 2">
    <name type="scientific">Sulfitobacter undariae</name>
    <dbReference type="NCBI Taxonomy" id="1563671"/>
    <lineage>
        <taxon>Bacteria</taxon>
        <taxon>Pseudomonadati</taxon>
        <taxon>Pseudomonadota</taxon>
        <taxon>Alphaproteobacteria</taxon>
        <taxon>Rhodobacterales</taxon>
        <taxon>Roseobacteraceae</taxon>
        <taxon>Sulfitobacter</taxon>
    </lineage>
</organism>
<gene>
    <name evidence="1" type="ORF">GGR95_000322</name>
</gene>
<keyword evidence="2" id="KW-1185">Reference proteome</keyword>
<reference evidence="1 2" key="1">
    <citation type="submission" date="2020-08" db="EMBL/GenBank/DDBJ databases">
        <title>Genomic Encyclopedia of Type Strains, Phase IV (KMG-IV): sequencing the most valuable type-strain genomes for metagenomic binning, comparative biology and taxonomic classification.</title>
        <authorList>
            <person name="Goeker M."/>
        </authorList>
    </citation>
    <scope>NUCLEOTIDE SEQUENCE [LARGE SCALE GENOMIC DNA]</scope>
    <source>
        <strain evidence="1 2">DSM 102234</strain>
    </source>
</reference>
<sequence>MILMEFMMKLPFRPNGPTTQAKRLWLYRYHTAAQENYDSSEGQPVSLPRNNCIGGKLEANRLQTRD</sequence>
<dbReference type="Proteomes" id="UP000530268">
    <property type="component" value="Unassembled WGS sequence"/>
</dbReference>
<comment type="caution">
    <text evidence="1">The sequence shown here is derived from an EMBL/GenBank/DDBJ whole genome shotgun (WGS) entry which is preliminary data.</text>
</comment>